<evidence type="ECO:0000256" key="1">
    <source>
        <dbReference type="SAM" id="MobiDB-lite"/>
    </source>
</evidence>
<reference evidence="2" key="2">
    <citation type="submission" date="2008-12" db="EMBL/GenBank/DDBJ databases">
        <title>Improved gene annotation of the rice (Oryza sativa) genomes.</title>
        <authorList>
            <person name="Wang J."/>
            <person name="Li R."/>
            <person name="Fan W."/>
            <person name="Huang Q."/>
            <person name="Zhang J."/>
            <person name="Zhou Y."/>
            <person name="Hu Y."/>
            <person name="Zi S."/>
            <person name="Li J."/>
            <person name="Ni P."/>
            <person name="Zheng H."/>
            <person name="Zhang Y."/>
            <person name="Zhao M."/>
            <person name="Hao Q."/>
            <person name="McDermott J."/>
            <person name="Samudrala R."/>
            <person name="Kristiansen K."/>
            <person name="Wong G.K.-S."/>
        </authorList>
    </citation>
    <scope>NUCLEOTIDE SEQUENCE</scope>
</reference>
<dbReference type="EMBL" id="CM000143">
    <property type="protein sequence ID" value="EAZ36350.1"/>
    <property type="molecule type" value="Genomic_DNA"/>
</dbReference>
<evidence type="ECO:0000313" key="2">
    <source>
        <dbReference type="EMBL" id="EAZ36350.1"/>
    </source>
</evidence>
<dbReference type="Proteomes" id="UP000007752">
    <property type="component" value="Chromosome 6"/>
</dbReference>
<reference evidence="2" key="1">
    <citation type="journal article" date="2005" name="PLoS Biol.">
        <title>The genomes of Oryza sativa: a history of duplications.</title>
        <authorList>
            <person name="Yu J."/>
            <person name="Wang J."/>
            <person name="Lin W."/>
            <person name="Li S."/>
            <person name="Li H."/>
            <person name="Zhou J."/>
            <person name="Ni P."/>
            <person name="Dong W."/>
            <person name="Hu S."/>
            <person name="Zeng C."/>
            <person name="Zhang J."/>
            <person name="Zhang Y."/>
            <person name="Li R."/>
            <person name="Xu Z."/>
            <person name="Li S."/>
            <person name="Li X."/>
            <person name="Zheng H."/>
            <person name="Cong L."/>
            <person name="Lin L."/>
            <person name="Yin J."/>
            <person name="Geng J."/>
            <person name="Li G."/>
            <person name="Shi J."/>
            <person name="Liu J."/>
            <person name="Lv H."/>
            <person name="Li J."/>
            <person name="Wang J."/>
            <person name="Deng Y."/>
            <person name="Ran L."/>
            <person name="Shi X."/>
            <person name="Wang X."/>
            <person name="Wu Q."/>
            <person name="Li C."/>
            <person name="Ren X."/>
            <person name="Wang J."/>
            <person name="Wang X."/>
            <person name="Li D."/>
            <person name="Liu D."/>
            <person name="Zhang X."/>
            <person name="Ji Z."/>
            <person name="Zhao W."/>
            <person name="Sun Y."/>
            <person name="Zhang Z."/>
            <person name="Bao J."/>
            <person name="Han Y."/>
            <person name="Dong L."/>
            <person name="Ji J."/>
            <person name="Chen P."/>
            <person name="Wu S."/>
            <person name="Liu J."/>
            <person name="Xiao Y."/>
            <person name="Bu D."/>
            <person name="Tan J."/>
            <person name="Yang L."/>
            <person name="Ye C."/>
            <person name="Zhang J."/>
            <person name="Xu J."/>
            <person name="Zhou Y."/>
            <person name="Yu Y."/>
            <person name="Zhang B."/>
            <person name="Zhuang S."/>
            <person name="Wei H."/>
            <person name="Liu B."/>
            <person name="Lei M."/>
            <person name="Yu H."/>
            <person name="Li Y."/>
            <person name="Xu H."/>
            <person name="Wei S."/>
            <person name="He X."/>
            <person name="Fang L."/>
            <person name="Zhang Z."/>
            <person name="Zhang Y."/>
            <person name="Huang X."/>
            <person name="Su Z."/>
            <person name="Tong W."/>
            <person name="Li J."/>
            <person name="Tong Z."/>
            <person name="Li S."/>
            <person name="Ye J."/>
            <person name="Wang L."/>
            <person name="Fang L."/>
            <person name="Lei T."/>
            <person name="Chen C."/>
            <person name="Chen H."/>
            <person name="Xu Z."/>
            <person name="Li H."/>
            <person name="Huang H."/>
            <person name="Zhang F."/>
            <person name="Xu H."/>
            <person name="Li N."/>
            <person name="Zhao C."/>
            <person name="Li S."/>
            <person name="Dong L."/>
            <person name="Huang Y."/>
            <person name="Li L."/>
            <person name="Xi Y."/>
            <person name="Qi Q."/>
            <person name="Li W."/>
            <person name="Zhang B."/>
            <person name="Hu W."/>
            <person name="Zhang Y."/>
            <person name="Tian X."/>
            <person name="Jiao Y."/>
            <person name="Liang X."/>
            <person name="Jin J."/>
            <person name="Gao L."/>
            <person name="Zheng W."/>
            <person name="Hao B."/>
            <person name="Liu S."/>
            <person name="Wang W."/>
            <person name="Yuan L."/>
            <person name="Cao M."/>
            <person name="McDermott J."/>
            <person name="Samudrala R."/>
            <person name="Wang J."/>
            <person name="Wong G.K."/>
            <person name="Yang H."/>
        </authorList>
    </citation>
    <scope>NUCLEOTIDE SEQUENCE [LARGE SCALE GENOMIC DNA]</scope>
</reference>
<protein>
    <submittedName>
        <fullName evidence="2">Uncharacterized protein</fullName>
    </submittedName>
</protein>
<accession>A3B9W1</accession>
<feature type="region of interest" description="Disordered" evidence="1">
    <location>
        <begin position="1"/>
        <end position="28"/>
    </location>
</feature>
<sequence length="88" mass="9796">MWRHIEEVNYSSDDDGVSGPARVSTNGDQTEDATWVVTFVMKSMDENLVVTVKLVLTIMTWVIDVGPETGTYEGLRTPMTFSAVVRIV</sequence>
<gene>
    <name evidence="2" type="ORF">OsJ_20676</name>
</gene>
<proteinExistence type="predicted"/>
<organism evidence="2">
    <name type="scientific">Oryza sativa subsp. japonica</name>
    <name type="common">Rice</name>
    <dbReference type="NCBI Taxonomy" id="39947"/>
    <lineage>
        <taxon>Eukaryota</taxon>
        <taxon>Viridiplantae</taxon>
        <taxon>Streptophyta</taxon>
        <taxon>Embryophyta</taxon>
        <taxon>Tracheophyta</taxon>
        <taxon>Spermatophyta</taxon>
        <taxon>Magnoliopsida</taxon>
        <taxon>Liliopsida</taxon>
        <taxon>Poales</taxon>
        <taxon>Poaceae</taxon>
        <taxon>BOP clade</taxon>
        <taxon>Oryzoideae</taxon>
        <taxon>Oryzeae</taxon>
        <taxon>Oryzinae</taxon>
        <taxon>Oryza</taxon>
        <taxon>Oryza sativa</taxon>
    </lineage>
</organism>
<dbReference type="AlphaFoldDB" id="A3B9W1"/>
<name>A3B9W1_ORYSJ</name>